<dbReference type="PANTHER" id="PTHR21180:SF32">
    <property type="entry name" value="ENDONUCLEASE_EXONUCLEASE_PHOSPHATASE FAMILY DOMAIN-CONTAINING PROTEIN 1"/>
    <property type="match status" value="1"/>
</dbReference>
<name>A0A662DBG3_UNCAE</name>
<dbReference type="SMART" id="SM00278">
    <property type="entry name" value="HhH1"/>
    <property type="match status" value="2"/>
</dbReference>
<dbReference type="NCBIfam" id="TIGR00426">
    <property type="entry name" value="competence protein ComEA helix-hairpin-helix repeat region"/>
    <property type="match status" value="1"/>
</dbReference>
<protein>
    <recommendedName>
        <fullName evidence="1">Helix-hairpin-helix DNA-binding motif class 1 domain-containing protein</fullName>
    </recommendedName>
</protein>
<organism evidence="2 3">
    <name type="scientific">Aerophobetes bacterium</name>
    <dbReference type="NCBI Taxonomy" id="2030807"/>
    <lineage>
        <taxon>Bacteria</taxon>
        <taxon>Candidatus Aerophobota</taxon>
    </lineage>
</organism>
<feature type="domain" description="Helix-hairpin-helix DNA-binding motif class 1" evidence="1">
    <location>
        <begin position="140"/>
        <end position="159"/>
    </location>
</feature>
<dbReference type="InterPro" id="IPR019554">
    <property type="entry name" value="Soluble_ligand-bd"/>
</dbReference>
<reference evidence="2 3" key="1">
    <citation type="submission" date="2018-06" db="EMBL/GenBank/DDBJ databases">
        <title>Extensive metabolic versatility and redundancy in microbially diverse, dynamic hydrothermal sediments.</title>
        <authorList>
            <person name="Dombrowski N."/>
            <person name="Teske A."/>
            <person name="Baker B.J."/>
        </authorList>
    </citation>
    <scope>NUCLEOTIDE SEQUENCE [LARGE SCALE GENOMIC DNA]</scope>
    <source>
        <strain evidence="2">B3_G15</strain>
    </source>
</reference>
<evidence type="ECO:0000313" key="3">
    <source>
        <dbReference type="Proteomes" id="UP000280417"/>
    </source>
</evidence>
<comment type="caution">
    <text evidence="2">The sequence shown here is derived from an EMBL/GenBank/DDBJ whole genome shotgun (WGS) entry which is preliminary data.</text>
</comment>
<sequence length="163" mass="17928">MWNLRREEQLVLLILIGAFTIGLGIKLTGGIPTSPPPSPPALTRVKIYGAVKNPGWYRIPQGSSLKNLIEMAGGTLPWADLSRVNLSSPVSSKTVYVPEGKLNLNLASIKDLTYLPGIGPELAKRIVSYRNKIGKFERISQIKEVPGIGEVRFQKIKDKLVVR</sequence>
<evidence type="ECO:0000313" key="2">
    <source>
        <dbReference type="EMBL" id="RLE11366.1"/>
    </source>
</evidence>
<dbReference type="PANTHER" id="PTHR21180">
    <property type="entry name" value="ENDONUCLEASE/EXONUCLEASE/PHOSPHATASE FAMILY DOMAIN-CONTAINING PROTEIN 1"/>
    <property type="match status" value="1"/>
</dbReference>
<dbReference type="Gene3D" id="3.10.560.10">
    <property type="entry name" value="Outer membrane lipoprotein wza domain like"/>
    <property type="match status" value="1"/>
</dbReference>
<dbReference type="AlphaFoldDB" id="A0A662DBG3"/>
<dbReference type="InterPro" id="IPR010994">
    <property type="entry name" value="RuvA_2-like"/>
</dbReference>
<dbReference type="InterPro" id="IPR004509">
    <property type="entry name" value="Competence_ComEA_HhH"/>
</dbReference>
<dbReference type="InterPro" id="IPR051675">
    <property type="entry name" value="Endo/Exo/Phosphatase_dom_1"/>
</dbReference>
<dbReference type="Gene3D" id="1.10.150.310">
    <property type="entry name" value="Tex RuvX-like domain-like"/>
    <property type="match status" value="1"/>
</dbReference>
<dbReference type="GO" id="GO:0015627">
    <property type="term" value="C:type II protein secretion system complex"/>
    <property type="evidence" value="ECO:0007669"/>
    <property type="project" value="TreeGrafter"/>
</dbReference>
<feature type="domain" description="Helix-hairpin-helix DNA-binding motif class 1" evidence="1">
    <location>
        <begin position="110"/>
        <end position="129"/>
    </location>
</feature>
<dbReference type="Pfam" id="PF10531">
    <property type="entry name" value="SLBB"/>
    <property type="match status" value="1"/>
</dbReference>
<accession>A0A662DBG3</accession>
<evidence type="ECO:0000259" key="1">
    <source>
        <dbReference type="SMART" id="SM00278"/>
    </source>
</evidence>
<dbReference type="InterPro" id="IPR003583">
    <property type="entry name" value="Hlx-hairpin-Hlx_DNA-bd_motif"/>
</dbReference>
<gene>
    <name evidence="2" type="ORF">DRJ04_08205</name>
</gene>
<proteinExistence type="predicted"/>
<dbReference type="SUPFAM" id="SSF142984">
    <property type="entry name" value="Nqo1 middle domain-like"/>
    <property type="match status" value="1"/>
</dbReference>
<dbReference type="GO" id="GO:0006281">
    <property type="term" value="P:DNA repair"/>
    <property type="evidence" value="ECO:0007669"/>
    <property type="project" value="InterPro"/>
</dbReference>
<dbReference type="GO" id="GO:0003677">
    <property type="term" value="F:DNA binding"/>
    <property type="evidence" value="ECO:0007669"/>
    <property type="project" value="InterPro"/>
</dbReference>
<dbReference type="GO" id="GO:0015628">
    <property type="term" value="P:protein secretion by the type II secretion system"/>
    <property type="evidence" value="ECO:0007669"/>
    <property type="project" value="TreeGrafter"/>
</dbReference>
<dbReference type="Pfam" id="PF12836">
    <property type="entry name" value="HHH_3"/>
    <property type="match status" value="1"/>
</dbReference>
<dbReference type="EMBL" id="QMQA01000259">
    <property type="protein sequence ID" value="RLE11366.1"/>
    <property type="molecule type" value="Genomic_DNA"/>
</dbReference>
<dbReference type="SUPFAM" id="SSF47781">
    <property type="entry name" value="RuvA domain 2-like"/>
    <property type="match status" value="1"/>
</dbReference>
<dbReference type="Proteomes" id="UP000280417">
    <property type="component" value="Unassembled WGS sequence"/>
</dbReference>